<evidence type="ECO:0000259" key="1">
    <source>
        <dbReference type="Pfam" id="PF06983"/>
    </source>
</evidence>
<evidence type="ECO:0000313" key="2">
    <source>
        <dbReference type="EMBL" id="MCE7508810.1"/>
    </source>
</evidence>
<proteinExistence type="predicted"/>
<comment type="caution">
    <text evidence="2">The sequence shown here is derived from an EMBL/GenBank/DDBJ whole genome shotgun (WGS) entry which is preliminary data.</text>
</comment>
<dbReference type="PIRSF" id="PIRSF021700">
    <property type="entry name" value="3_dmu_93_MTrfase"/>
    <property type="match status" value="1"/>
</dbReference>
<dbReference type="SUPFAM" id="SSF54593">
    <property type="entry name" value="Glyoxalase/Bleomycin resistance protein/Dihydroxybiphenyl dioxygenase"/>
    <property type="match status" value="1"/>
</dbReference>
<name>A0A9Q3W4Z0_9GAMM</name>
<gene>
    <name evidence="2" type="ORF">LZG35_09200</name>
</gene>
<dbReference type="KEGG" id="axe:P40_01760"/>
<dbReference type="Proteomes" id="UP001107961">
    <property type="component" value="Unassembled WGS sequence"/>
</dbReference>
<dbReference type="RefSeq" id="WP_022996958.1">
    <property type="nucleotide sequence ID" value="NZ_CBDDTQ010000003.1"/>
</dbReference>
<dbReference type="InterPro" id="IPR028973">
    <property type="entry name" value="PhnB-like"/>
</dbReference>
<dbReference type="PANTHER" id="PTHR33990">
    <property type="entry name" value="PROTEIN YJDN-RELATED"/>
    <property type="match status" value="1"/>
</dbReference>
<dbReference type="PANTHER" id="PTHR33990:SF4">
    <property type="entry name" value="PHNB-LIKE DOMAIN-CONTAINING PROTEIN"/>
    <property type="match status" value="1"/>
</dbReference>
<dbReference type="Gene3D" id="3.30.720.100">
    <property type="match status" value="1"/>
</dbReference>
<dbReference type="InterPro" id="IPR029068">
    <property type="entry name" value="Glyas_Bleomycin-R_OHBP_Dase"/>
</dbReference>
<evidence type="ECO:0000313" key="3">
    <source>
        <dbReference type="Proteomes" id="UP001107961"/>
    </source>
</evidence>
<keyword evidence="3" id="KW-1185">Reference proteome</keyword>
<dbReference type="AlphaFoldDB" id="A0A9Q3W4Z0"/>
<dbReference type="Gene3D" id="3.30.720.110">
    <property type="match status" value="1"/>
</dbReference>
<protein>
    <submittedName>
        <fullName evidence="2">VOC family protein</fullName>
    </submittedName>
</protein>
<sequence length="131" mass="15069">MAQAITPFLMFQGNAEAALRFYVSLIEDSEIISLSHYDETQPEAAGRVYQAMFRLGQQRVRCIDSPVPHDFDFTPSFSFFIDCDSEEELTSLYNRLSEQGEVMMPLDDYGFSTRFAWVADRFGVSWQLNLP</sequence>
<dbReference type="GeneID" id="94685119"/>
<reference evidence="2" key="1">
    <citation type="submission" date="2022-01" db="EMBL/GenBank/DDBJ databases">
        <authorList>
            <person name="Karlyshev A.V."/>
            <person name="Jaspars M."/>
        </authorList>
    </citation>
    <scope>NUCLEOTIDE SEQUENCE</scope>
    <source>
        <strain evidence="2">AGSA3-2</strain>
    </source>
</reference>
<dbReference type="CDD" id="cd06588">
    <property type="entry name" value="PhnB_like"/>
    <property type="match status" value="1"/>
</dbReference>
<dbReference type="EMBL" id="JAJVKT010000009">
    <property type="protein sequence ID" value="MCE7508810.1"/>
    <property type="molecule type" value="Genomic_DNA"/>
</dbReference>
<feature type="domain" description="PhnB-like" evidence="1">
    <location>
        <begin position="3"/>
        <end position="128"/>
    </location>
</feature>
<dbReference type="InterPro" id="IPR009725">
    <property type="entry name" value="3_dmu_93_MTrfase"/>
</dbReference>
<dbReference type="Pfam" id="PF06983">
    <property type="entry name" value="3-dmu-9_3-mt"/>
    <property type="match status" value="1"/>
</dbReference>
<organism evidence="2 3">
    <name type="scientific">Alloalcanivorax xenomutans</name>
    <dbReference type="NCBI Taxonomy" id="1094342"/>
    <lineage>
        <taxon>Bacteria</taxon>
        <taxon>Pseudomonadati</taxon>
        <taxon>Pseudomonadota</taxon>
        <taxon>Gammaproteobacteria</taxon>
        <taxon>Oceanospirillales</taxon>
        <taxon>Alcanivoracaceae</taxon>
        <taxon>Alloalcanivorax</taxon>
    </lineage>
</organism>
<accession>A0A9Q3W4Z0</accession>